<dbReference type="GO" id="GO:0005524">
    <property type="term" value="F:ATP binding"/>
    <property type="evidence" value="ECO:0007669"/>
    <property type="project" value="UniProtKB-KW"/>
</dbReference>
<dbReference type="EMBL" id="GHBR01000413">
    <property type="protein sequence ID" value="NDJ95983.1"/>
    <property type="molecule type" value="Transcribed_RNA"/>
</dbReference>
<evidence type="ECO:0000256" key="3">
    <source>
        <dbReference type="ARBA" id="ARBA00022679"/>
    </source>
</evidence>
<evidence type="ECO:0000256" key="9">
    <source>
        <dbReference type="SAM" id="MobiDB-lite"/>
    </source>
</evidence>
<dbReference type="Gene3D" id="3.30.310.80">
    <property type="entry name" value="Kinase associated domain 1, KA1"/>
    <property type="match status" value="1"/>
</dbReference>
<keyword evidence="3" id="KW-0808">Transferase</keyword>
<keyword evidence="2" id="KW-0723">Serine/threonine-protein kinase</keyword>
<dbReference type="FunFam" id="3.30.310.80:FF:000011">
    <property type="entry name" value="Non-specific serine/threonine protein kinase"/>
    <property type="match status" value="1"/>
</dbReference>
<keyword evidence="5 11" id="KW-0418">Kinase</keyword>
<dbReference type="InterPro" id="IPR001772">
    <property type="entry name" value="KA1_dom"/>
</dbReference>
<keyword evidence="4" id="KW-0547">Nucleotide-binding</keyword>
<evidence type="ECO:0000256" key="7">
    <source>
        <dbReference type="ARBA" id="ARBA00047899"/>
    </source>
</evidence>
<feature type="region of interest" description="Disordered" evidence="9">
    <location>
        <begin position="81"/>
        <end position="122"/>
    </location>
</feature>
<dbReference type="Pfam" id="PF02149">
    <property type="entry name" value="KA1"/>
    <property type="match status" value="1"/>
</dbReference>
<organism evidence="11">
    <name type="scientific">Myxobolus squamalis</name>
    <name type="common">Myxosporean</name>
    <dbReference type="NCBI Taxonomy" id="59785"/>
    <lineage>
        <taxon>Eukaryota</taxon>
        <taxon>Metazoa</taxon>
        <taxon>Cnidaria</taxon>
        <taxon>Myxozoa</taxon>
        <taxon>Myxosporea</taxon>
        <taxon>Bivalvulida</taxon>
        <taxon>Platysporina</taxon>
        <taxon>Myxobolidae</taxon>
        <taxon>Myxobolus</taxon>
    </lineage>
</organism>
<dbReference type="InterPro" id="IPR028375">
    <property type="entry name" value="KA1/Ssp2_C"/>
</dbReference>
<sequence>MASTNNQVRNFDKDYSFTPNYNIKYKENEFPPTQQPLIDRSGRDRSKTITTPRANNPSITENKPPEIHSFFNRLSIRFSGKKPYTSPGDPSDHNRNFPHKSSTRNSNNEPSPDTPKPRSLRFTWSMKTTSSHEPEIMMKEIIRVLNLNNIAYERPGYFTLLCMYTPYCRDEFSLKPQHIDKKQVETVQFEIEICKLPRISLNGVRFKRISGTSIAFKNIASKIANEFKL</sequence>
<evidence type="ECO:0000256" key="4">
    <source>
        <dbReference type="ARBA" id="ARBA00022741"/>
    </source>
</evidence>
<accession>A0A6B2G5I7</accession>
<name>A0A6B2G5I7_MYXSQ</name>
<comment type="catalytic activity">
    <reaction evidence="8">
        <text>L-seryl-[protein] + ATP = O-phospho-L-seryl-[protein] + ADP + H(+)</text>
        <dbReference type="Rhea" id="RHEA:17989"/>
        <dbReference type="Rhea" id="RHEA-COMP:9863"/>
        <dbReference type="Rhea" id="RHEA-COMP:11604"/>
        <dbReference type="ChEBI" id="CHEBI:15378"/>
        <dbReference type="ChEBI" id="CHEBI:29999"/>
        <dbReference type="ChEBI" id="CHEBI:30616"/>
        <dbReference type="ChEBI" id="CHEBI:83421"/>
        <dbReference type="ChEBI" id="CHEBI:456216"/>
        <dbReference type="EC" id="2.7.11.1"/>
    </reaction>
</comment>
<feature type="domain" description="KA1" evidence="10">
    <location>
        <begin position="180"/>
        <end position="229"/>
    </location>
</feature>
<evidence type="ECO:0000259" key="10">
    <source>
        <dbReference type="PROSITE" id="PS50032"/>
    </source>
</evidence>
<proteinExistence type="predicted"/>
<comment type="catalytic activity">
    <reaction evidence="7">
        <text>L-threonyl-[protein] + ATP = O-phospho-L-threonyl-[protein] + ADP + H(+)</text>
        <dbReference type="Rhea" id="RHEA:46608"/>
        <dbReference type="Rhea" id="RHEA-COMP:11060"/>
        <dbReference type="Rhea" id="RHEA-COMP:11605"/>
        <dbReference type="ChEBI" id="CHEBI:15378"/>
        <dbReference type="ChEBI" id="CHEBI:30013"/>
        <dbReference type="ChEBI" id="CHEBI:30616"/>
        <dbReference type="ChEBI" id="CHEBI:61977"/>
        <dbReference type="ChEBI" id="CHEBI:456216"/>
        <dbReference type="EC" id="2.7.11.1"/>
    </reaction>
</comment>
<feature type="region of interest" description="Disordered" evidence="9">
    <location>
        <begin position="25"/>
        <end position="66"/>
    </location>
</feature>
<dbReference type="SUPFAM" id="SSF103243">
    <property type="entry name" value="KA1-like"/>
    <property type="match status" value="1"/>
</dbReference>
<evidence type="ECO:0000313" key="11">
    <source>
        <dbReference type="EMBL" id="NDJ95983.1"/>
    </source>
</evidence>
<dbReference type="GO" id="GO:0004674">
    <property type="term" value="F:protein serine/threonine kinase activity"/>
    <property type="evidence" value="ECO:0007669"/>
    <property type="project" value="UniProtKB-KW"/>
</dbReference>
<feature type="compositionally biased region" description="Polar residues" evidence="9">
    <location>
        <begin position="48"/>
        <end position="61"/>
    </location>
</feature>
<evidence type="ECO:0000256" key="1">
    <source>
        <dbReference type="ARBA" id="ARBA00012513"/>
    </source>
</evidence>
<evidence type="ECO:0000256" key="2">
    <source>
        <dbReference type="ARBA" id="ARBA00022527"/>
    </source>
</evidence>
<dbReference type="EC" id="2.7.11.1" evidence="1"/>
<keyword evidence="6" id="KW-0067">ATP-binding</keyword>
<evidence type="ECO:0000256" key="6">
    <source>
        <dbReference type="ARBA" id="ARBA00022840"/>
    </source>
</evidence>
<reference evidence="11" key="1">
    <citation type="submission" date="2018-11" db="EMBL/GenBank/DDBJ databases">
        <title>Myxobolus squamalis genome and transcriptome.</title>
        <authorList>
            <person name="Yahalomi D."/>
            <person name="Atkinson S.D."/>
            <person name="Neuhof M."/>
            <person name="Chang E.S."/>
            <person name="Philippe H."/>
            <person name="Cartwright P."/>
            <person name="Bartholomew J.L."/>
            <person name="Huchon D."/>
        </authorList>
    </citation>
    <scope>NUCLEOTIDE SEQUENCE</scope>
    <source>
        <strain evidence="11">71B08</strain>
        <tissue evidence="11">Whole</tissue>
    </source>
</reference>
<dbReference type="AlphaFoldDB" id="A0A6B2G5I7"/>
<dbReference type="PROSITE" id="PS50032">
    <property type="entry name" value="KA1"/>
    <property type="match status" value="1"/>
</dbReference>
<evidence type="ECO:0000256" key="5">
    <source>
        <dbReference type="ARBA" id="ARBA00022777"/>
    </source>
</evidence>
<evidence type="ECO:0000256" key="8">
    <source>
        <dbReference type="ARBA" id="ARBA00048679"/>
    </source>
</evidence>
<protein>
    <recommendedName>
        <fullName evidence="1">non-specific serine/threonine protein kinase</fullName>
        <ecNumber evidence="1">2.7.11.1</ecNumber>
    </recommendedName>
</protein>